<comment type="caution">
    <text evidence="3">The sequence shown here is derived from an EMBL/GenBank/DDBJ whole genome shotgun (WGS) entry which is preliminary data.</text>
</comment>
<feature type="region of interest" description="Disordered" evidence="1">
    <location>
        <begin position="436"/>
        <end position="456"/>
    </location>
</feature>
<evidence type="ECO:0000313" key="4">
    <source>
        <dbReference type="Proteomes" id="UP000624325"/>
    </source>
</evidence>
<dbReference type="CDD" id="cd06661">
    <property type="entry name" value="GGCT_like"/>
    <property type="match status" value="1"/>
</dbReference>
<proteinExistence type="predicted"/>
<evidence type="ECO:0000313" key="3">
    <source>
        <dbReference type="EMBL" id="GIF58356.1"/>
    </source>
</evidence>
<feature type="compositionally biased region" description="Basic and acidic residues" evidence="1">
    <location>
        <begin position="436"/>
        <end position="447"/>
    </location>
</feature>
<dbReference type="EMBL" id="BONC01000032">
    <property type="protein sequence ID" value="GIF58356.1"/>
    <property type="molecule type" value="Genomic_DNA"/>
</dbReference>
<sequence length="456" mass="51651">MDFEAATAIRLFFTVGAAIMGVMDFPAEPANFYHAVIAFICAILSVLLPALVLGIVLVRIFTVRIFKWRATISLIRGSEVDDETHRLIKNDRQMIIAVRWYKIPRQLVISNLLAEAFLNYRTVSRVDGSVVHRTERLRVLGPPDQPTYGRTFPRVWTGMPLTLWIPVDAEMDAGRLVEIQGRGLRGVSSPGLLVRLTGKTVGFTTDIIDEKWYSTEHDVQLGRFAPVHPAVESRKDVIAANWRGWEHFGEPARYAVFGYGSLAHPNTIRQLCGAVERDKNFFIAELSDWRRSWTVCTDNTDRSRSVAYFEPDSDNRIDGQILFLNLVREKASSVRGVVLLVQSDALAYLDDREGNYDRVDVTSSVDLSGVADELKPDVVWAYVGKESAVRQANRGIVRRSAVIWRPYLDRLSDAFAQHDNLLETFQREPLPPDVRVVDLDRRKRDQPADPYADAPR</sequence>
<dbReference type="Proteomes" id="UP000624325">
    <property type="component" value="Unassembled WGS sequence"/>
</dbReference>
<dbReference type="InterPro" id="IPR036568">
    <property type="entry name" value="GGCT-like_sf"/>
</dbReference>
<dbReference type="InterPro" id="IPR013024">
    <property type="entry name" value="GGCT-like"/>
</dbReference>
<keyword evidence="2" id="KW-0472">Membrane</keyword>
<evidence type="ECO:0000256" key="2">
    <source>
        <dbReference type="SAM" id="Phobius"/>
    </source>
</evidence>
<keyword evidence="4" id="KW-1185">Reference proteome</keyword>
<feature type="transmembrane region" description="Helical" evidence="2">
    <location>
        <begin position="32"/>
        <end position="61"/>
    </location>
</feature>
<feature type="transmembrane region" description="Helical" evidence="2">
    <location>
        <begin position="7"/>
        <end position="26"/>
    </location>
</feature>
<keyword evidence="2" id="KW-1133">Transmembrane helix</keyword>
<accession>A0ABQ4C6F3</accession>
<organism evidence="3 4">
    <name type="scientific">Asanoa iriomotensis</name>
    <dbReference type="NCBI Taxonomy" id="234613"/>
    <lineage>
        <taxon>Bacteria</taxon>
        <taxon>Bacillati</taxon>
        <taxon>Actinomycetota</taxon>
        <taxon>Actinomycetes</taxon>
        <taxon>Micromonosporales</taxon>
        <taxon>Micromonosporaceae</taxon>
        <taxon>Asanoa</taxon>
    </lineage>
</organism>
<keyword evidence="2" id="KW-0812">Transmembrane</keyword>
<dbReference type="SUPFAM" id="SSF110857">
    <property type="entry name" value="Gamma-glutamyl cyclotransferase-like"/>
    <property type="match status" value="1"/>
</dbReference>
<name>A0ABQ4C6F3_9ACTN</name>
<gene>
    <name evidence="3" type="ORF">Air01nite_44510</name>
</gene>
<dbReference type="Gene3D" id="3.10.490.10">
    <property type="entry name" value="Gamma-glutamyl cyclotransferase-like"/>
    <property type="match status" value="1"/>
</dbReference>
<evidence type="ECO:0000256" key="1">
    <source>
        <dbReference type="SAM" id="MobiDB-lite"/>
    </source>
</evidence>
<protein>
    <submittedName>
        <fullName evidence="3">Uncharacterized protein</fullName>
    </submittedName>
</protein>
<reference evidence="3 4" key="1">
    <citation type="submission" date="2021-01" db="EMBL/GenBank/DDBJ databases">
        <title>Whole genome shotgun sequence of Asanoa iriomotensis NBRC 100142.</title>
        <authorList>
            <person name="Komaki H."/>
            <person name="Tamura T."/>
        </authorList>
    </citation>
    <scope>NUCLEOTIDE SEQUENCE [LARGE SCALE GENOMIC DNA]</scope>
    <source>
        <strain evidence="3 4">NBRC 100142</strain>
    </source>
</reference>